<proteinExistence type="predicted"/>
<reference evidence="2 3" key="1">
    <citation type="journal article" date="2015" name="Stand. Genomic Sci.">
        <title>Genomic Encyclopedia of Bacterial and Archaeal Type Strains, Phase III: the genomes of soil and plant-associated and newly described type strains.</title>
        <authorList>
            <person name="Whitman W.B."/>
            <person name="Woyke T."/>
            <person name="Klenk H.P."/>
            <person name="Zhou Y."/>
            <person name="Lilburn T.G."/>
            <person name="Beck B.J."/>
            <person name="De Vos P."/>
            <person name="Vandamme P."/>
            <person name="Eisen J.A."/>
            <person name="Garrity G."/>
            <person name="Hugenholtz P."/>
            <person name="Kyrpides N.C."/>
        </authorList>
    </citation>
    <scope>NUCLEOTIDE SEQUENCE [LARGE SCALE GENOMIC DNA]</scope>
    <source>
        <strain evidence="2 3">VKM Ac-2540</strain>
    </source>
</reference>
<sequence>MTGRTNVLASILIVVAVTVLAIAGMLVVRRHAPDGSFFHDGDRAAGVFGVLATGFAVLSGFVVFLAFTSYDTARTGAEREALIVSQQVETAQFFPEPARTELTNELVCYARSVAGVQWDRMQAGTLGEELNPWAGEMFQTLQTVKPSNATEQSAFDIWLSQRQTREEARSDRLHGAVGVIPAPLWVVLFFVSGLILLYMLFFADSGERPVVQALLVGTVASVVTSLLLLLGALNQPFHEGFGGLRPVAMQRTLQIIDEELVVANQNVSPPCDARGNPQ</sequence>
<feature type="transmembrane region" description="Helical" evidence="1">
    <location>
        <begin position="7"/>
        <end position="28"/>
    </location>
</feature>
<evidence type="ECO:0000313" key="2">
    <source>
        <dbReference type="EMBL" id="RZU12465.1"/>
    </source>
</evidence>
<keyword evidence="3" id="KW-1185">Reference proteome</keyword>
<feature type="transmembrane region" description="Helical" evidence="1">
    <location>
        <begin position="213"/>
        <end position="233"/>
    </location>
</feature>
<evidence type="ECO:0000256" key="1">
    <source>
        <dbReference type="SAM" id="Phobius"/>
    </source>
</evidence>
<dbReference type="EMBL" id="SHKR01000014">
    <property type="protein sequence ID" value="RZU12465.1"/>
    <property type="molecule type" value="Genomic_DNA"/>
</dbReference>
<feature type="transmembrane region" description="Helical" evidence="1">
    <location>
        <begin position="48"/>
        <end position="70"/>
    </location>
</feature>
<feature type="transmembrane region" description="Helical" evidence="1">
    <location>
        <begin position="175"/>
        <end position="201"/>
    </location>
</feature>
<name>A0A4Q7WSA1_9ACTN</name>
<gene>
    <name evidence="2" type="ORF">EV645_5736</name>
</gene>
<protein>
    <submittedName>
        <fullName evidence="2">Uncharacterized protein DUF4239</fullName>
    </submittedName>
</protein>
<dbReference type="Proteomes" id="UP000292027">
    <property type="component" value="Unassembled WGS sequence"/>
</dbReference>
<accession>A0A4Q7WSA1</accession>
<dbReference type="InterPro" id="IPR025333">
    <property type="entry name" value="DUF4239"/>
</dbReference>
<keyword evidence="1" id="KW-0472">Membrane</keyword>
<evidence type="ECO:0000313" key="3">
    <source>
        <dbReference type="Proteomes" id="UP000292027"/>
    </source>
</evidence>
<keyword evidence="1" id="KW-0812">Transmembrane</keyword>
<comment type="caution">
    <text evidence="2">The sequence shown here is derived from an EMBL/GenBank/DDBJ whole genome shotgun (WGS) entry which is preliminary data.</text>
</comment>
<keyword evidence="1" id="KW-1133">Transmembrane helix</keyword>
<dbReference type="AlphaFoldDB" id="A0A4Q7WSA1"/>
<dbReference type="Pfam" id="PF14023">
    <property type="entry name" value="Bestrophin-like"/>
    <property type="match status" value="1"/>
</dbReference>
<organism evidence="2 3">
    <name type="scientific">Kribbella rubisoli</name>
    <dbReference type="NCBI Taxonomy" id="3075929"/>
    <lineage>
        <taxon>Bacteria</taxon>
        <taxon>Bacillati</taxon>
        <taxon>Actinomycetota</taxon>
        <taxon>Actinomycetes</taxon>
        <taxon>Propionibacteriales</taxon>
        <taxon>Kribbellaceae</taxon>
        <taxon>Kribbella</taxon>
    </lineage>
</organism>